<dbReference type="PANTHER" id="PTHR21248">
    <property type="entry name" value="CARDIOLIPIN SYNTHASE"/>
    <property type="match status" value="1"/>
</dbReference>
<dbReference type="AlphaFoldDB" id="A0A9E5MLB5"/>
<comment type="caution">
    <text evidence="2">The sequence shown here is derived from an EMBL/GenBank/DDBJ whole genome shotgun (WGS) entry which is preliminary data.</text>
</comment>
<gene>
    <name evidence="2" type="ORF">G8770_14425</name>
</gene>
<dbReference type="SUPFAM" id="SSF56024">
    <property type="entry name" value="Phospholipase D/nuclease"/>
    <property type="match status" value="1"/>
</dbReference>
<name>A0A9E5MLB5_9GAMM</name>
<dbReference type="Proteomes" id="UP000787472">
    <property type="component" value="Unassembled WGS sequence"/>
</dbReference>
<organism evidence="2 3">
    <name type="scientific">Pseudomaricurvus hydrocarbonicus</name>
    <dbReference type="NCBI Taxonomy" id="1470433"/>
    <lineage>
        <taxon>Bacteria</taxon>
        <taxon>Pseudomonadati</taxon>
        <taxon>Pseudomonadota</taxon>
        <taxon>Gammaproteobacteria</taxon>
        <taxon>Cellvibrionales</taxon>
        <taxon>Cellvibrionaceae</taxon>
        <taxon>Pseudomaricurvus</taxon>
    </lineage>
</organism>
<protein>
    <recommendedName>
        <fullName evidence="1">PLD phosphodiesterase domain-containing protein</fullName>
    </recommendedName>
</protein>
<sequence>MGAYASTNHIPAHAAYERYRKELLEMGFDIYEARPDTTQVVKGLDQTSTLHTKLIVIDSRYSFIGSLNLDPRSIVINTELGILVDSPELANALLDDPISIFGKVVYKLHLNDDEKVEWHGINEEGPVVYHNEPHTNWWR</sequence>
<evidence type="ECO:0000313" key="3">
    <source>
        <dbReference type="Proteomes" id="UP000787472"/>
    </source>
</evidence>
<accession>A0A9E5MLB5</accession>
<dbReference type="SMART" id="SM00155">
    <property type="entry name" value="PLDc"/>
    <property type="match status" value="1"/>
</dbReference>
<dbReference type="InterPro" id="IPR001736">
    <property type="entry name" value="PLipase_D/transphosphatidylase"/>
</dbReference>
<dbReference type="Pfam" id="PF13091">
    <property type="entry name" value="PLDc_2"/>
    <property type="match status" value="1"/>
</dbReference>
<dbReference type="InterPro" id="IPR025202">
    <property type="entry name" value="PLD-like_dom"/>
</dbReference>
<feature type="domain" description="PLD phosphodiesterase" evidence="1">
    <location>
        <begin position="46"/>
        <end position="73"/>
    </location>
</feature>
<evidence type="ECO:0000259" key="1">
    <source>
        <dbReference type="PROSITE" id="PS50035"/>
    </source>
</evidence>
<dbReference type="Gene3D" id="3.30.870.10">
    <property type="entry name" value="Endonuclease Chain A"/>
    <property type="match status" value="1"/>
</dbReference>
<dbReference type="PROSITE" id="PS50035">
    <property type="entry name" value="PLD"/>
    <property type="match status" value="1"/>
</dbReference>
<proteinExistence type="predicted"/>
<dbReference type="GO" id="GO:0032049">
    <property type="term" value="P:cardiolipin biosynthetic process"/>
    <property type="evidence" value="ECO:0007669"/>
    <property type="project" value="UniProtKB-ARBA"/>
</dbReference>
<evidence type="ECO:0000313" key="2">
    <source>
        <dbReference type="EMBL" id="NHO66742.1"/>
    </source>
</evidence>
<dbReference type="PANTHER" id="PTHR21248:SF12">
    <property type="entry name" value="CARDIOLIPIN SYNTHASE C"/>
    <property type="match status" value="1"/>
</dbReference>
<reference evidence="2" key="1">
    <citation type="submission" date="2020-03" db="EMBL/GenBank/DDBJ databases">
        <authorList>
            <person name="Guo F."/>
        </authorList>
    </citation>
    <scope>NUCLEOTIDE SEQUENCE</scope>
    <source>
        <strain evidence="2">JCM 30134</strain>
    </source>
</reference>
<dbReference type="EMBL" id="JAAONZ010000011">
    <property type="protein sequence ID" value="NHO66742.1"/>
    <property type="molecule type" value="Genomic_DNA"/>
</dbReference>
<dbReference type="CDD" id="cd09113">
    <property type="entry name" value="PLDc_ymdC_like_2"/>
    <property type="match status" value="1"/>
</dbReference>
<keyword evidence="3" id="KW-1185">Reference proteome</keyword>
<dbReference type="GO" id="GO:0030572">
    <property type="term" value="F:phosphatidyltransferase activity"/>
    <property type="evidence" value="ECO:0007669"/>
    <property type="project" value="UniProtKB-ARBA"/>
</dbReference>